<comment type="caution">
    <text evidence="2">The sequence shown here is derived from an EMBL/GenBank/DDBJ whole genome shotgun (WGS) entry which is preliminary data.</text>
</comment>
<evidence type="ECO:0000259" key="1">
    <source>
        <dbReference type="Pfam" id="PF12770"/>
    </source>
</evidence>
<name>A0ABQ6YU86_9NOCA</name>
<dbReference type="EMBL" id="VMSD01000001">
    <property type="protein sequence ID" value="KAF0849367.1"/>
    <property type="molecule type" value="Genomic_DNA"/>
</dbReference>
<evidence type="ECO:0000313" key="3">
    <source>
        <dbReference type="Proteomes" id="UP000798951"/>
    </source>
</evidence>
<reference evidence="2 3" key="1">
    <citation type="submission" date="2019-07" db="EMBL/GenBank/DDBJ databases">
        <title>Genomic Encyclopedia of Type Strains, Phase IV (KMG-IV): sequencing the most valuable type-strain genomes for metagenomic binning, comparative biology and taxonomic classification.</title>
        <authorList>
            <person name="Goeker M."/>
        </authorList>
    </citation>
    <scope>NUCLEOTIDE SEQUENCE [LARGE SCALE GENOMIC DNA]</scope>
    <source>
        <strain evidence="2 3">DSM 44831</strain>
    </source>
</reference>
<dbReference type="Pfam" id="PF12770">
    <property type="entry name" value="CHAT"/>
    <property type="match status" value="1"/>
</dbReference>
<accession>A0ABQ6YU86</accession>
<proteinExistence type="predicted"/>
<keyword evidence="3" id="KW-1185">Reference proteome</keyword>
<protein>
    <submittedName>
        <fullName evidence="2">CHAT domain-containing protein</fullName>
    </submittedName>
</protein>
<dbReference type="InterPro" id="IPR024983">
    <property type="entry name" value="CHAT_dom"/>
</dbReference>
<evidence type="ECO:0000313" key="2">
    <source>
        <dbReference type="EMBL" id="KAF0849367.1"/>
    </source>
</evidence>
<feature type="domain" description="CHAT" evidence="1">
    <location>
        <begin position="91"/>
        <end position="426"/>
    </location>
</feature>
<organism evidence="2 3">
    <name type="scientific">Nocardia caishijiensis</name>
    <dbReference type="NCBI Taxonomy" id="184756"/>
    <lineage>
        <taxon>Bacteria</taxon>
        <taxon>Bacillati</taxon>
        <taxon>Actinomycetota</taxon>
        <taxon>Actinomycetes</taxon>
        <taxon>Mycobacteriales</taxon>
        <taxon>Nocardiaceae</taxon>
        <taxon>Nocardia</taxon>
    </lineage>
</organism>
<dbReference type="Proteomes" id="UP000798951">
    <property type="component" value="Unassembled WGS sequence"/>
</dbReference>
<gene>
    <name evidence="2" type="ORF">FNL39_101805</name>
</gene>
<sequence>MIAPPPTAASGDVRVEQPTALIRMADAGDVYVSWRWVDDTSARGVAMLPRDDVRAVLRRLADAVPDPGRPDELRRVMTEGALVDAAAENLLAQALSRALLPYGLAVQLYELSQRGIRPHLRIQPSPRLAQVPWEIIAPDPAIRLLDIADVSLLAPVSVVRAPDRIVRRWHETRDLPVVAVLDPRVPGFRADSELGSVLGRPSADSVVTQHFSAYSDRVVPAVSEPLELFRRTDLDRGWLSRTLRAGASRLIYVGHVTAPAPESGESEHARMHLACTAETRGFAAPTRSHRPLSAKDLLLGTHTLDPAPLPGRDLWPMPSRVALIACESGGDLRFTEALGLTTAALSAGAELVTATRWPLPTDHAFHTITATTDHPLQAAIRAVDTAHESADAVKSLLDWQQTRLTAWKTTPTPENSPLLWSAFATVTD</sequence>